<comment type="function">
    <text evidence="6">May be involved in cell wall biosynthesis.</text>
</comment>
<gene>
    <name evidence="7" type="ORF">C2845_PM09G06590</name>
</gene>
<dbReference type="GO" id="GO:0032580">
    <property type="term" value="C:Golgi cisterna membrane"/>
    <property type="evidence" value="ECO:0007669"/>
    <property type="project" value="UniProtKB-SubCell"/>
</dbReference>
<reference evidence="8" key="1">
    <citation type="journal article" date="2019" name="Nat. Commun.">
        <title>The genome of broomcorn millet.</title>
        <authorList>
            <person name="Zou C."/>
            <person name="Miki D."/>
            <person name="Li D."/>
            <person name="Tang Q."/>
            <person name="Xiao L."/>
            <person name="Rajput S."/>
            <person name="Deng P."/>
            <person name="Jia W."/>
            <person name="Huang R."/>
            <person name="Zhang M."/>
            <person name="Sun Y."/>
            <person name="Hu J."/>
            <person name="Fu X."/>
            <person name="Schnable P.S."/>
            <person name="Li F."/>
            <person name="Zhang H."/>
            <person name="Feng B."/>
            <person name="Zhu X."/>
            <person name="Liu R."/>
            <person name="Schnable J.C."/>
            <person name="Zhu J.-K."/>
            <person name="Zhang H."/>
        </authorList>
    </citation>
    <scope>NUCLEOTIDE SEQUENCE [LARGE SCALE GENOMIC DNA]</scope>
</reference>
<dbReference type="GO" id="GO:0008107">
    <property type="term" value="F:galactoside 2-alpha-L-fucosyltransferase activity"/>
    <property type="evidence" value="ECO:0007669"/>
    <property type="project" value="InterPro"/>
</dbReference>
<sequence length="210" mass="23540">MGTVRDARREQRRWPEIEEARRLVEAKMKMKKPVDVKRSYSYILLRVTPSDTARLAIYSSARRRRDDRAAPRRHPRRARLWSAGGLDPDRHVTGLRKGSSSNDLSLHHRTARHGDRLLGGLLNPGRRPSPYLVAKLRRQEALQRRCGPGTAAYGNAVEQLKSGEGVASPECRYVVSLPYQGLGNRILAAVSAFLYALLTGRVLLIDPATA</sequence>
<keyword evidence="2 6" id="KW-0328">Glycosyltransferase</keyword>
<dbReference type="GO" id="GO:0009969">
    <property type="term" value="P:xyloglucan biosynthetic process"/>
    <property type="evidence" value="ECO:0007669"/>
    <property type="project" value="TreeGrafter"/>
</dbReference>
<evidence type="ECO:0000256" key="2">
    <source>
        <dbReference type="ARBA" id="ARBA00022676"/>
    </source>
</evidence>
<keyword evidence="6" id="KW-0333">Golgi apparatus</keyword>
<dbReference type="OrthoDB" id="1734695at2759"/>
<keyword evidence="6" id="KW-0472">Membrane</keyword>
<dbReference type="PANTHER" id="PTHR31889:SF50">
    <property type="entry name" value="FUCOSYLTRANSFERASE"/>
    <property type="match status" value="1"/>
</dbReference>
<accession>A0A3L6RW53</accession>
<name>A0A3L6RW53_PANMI</name>
<dbReference type="Pfam" id="PF03254">
    <property type="entry name" value="XG_FTase"/>
    <property type="match status" value="1"/>
</dbReference>
<organism evidence="7 8">
    <name type="scientific">Panicum miliaceum</name>
    <name type="common">Proso millet</name>
    <name type="synonym">Broomcorn millet</name>
    <dbReference type="NCBI Taxonomy" id="4540"/>
    <lineage>
        <taxon>Eukaryota</taxon>
        <taxon>Viridiplantae</taxon>
        <taxon>Streptophyta</taxon>
        <taxon>Embryophyta</taxon>
        <taxon>Tracheophyta</taxon>
        <taxon>Spermatophyta</taxon>
        <taxon>Magnoliopsida</taxon>
        <taxon>Liliopsida</taxon>
        <taxon>Poales</taxon>
        <taxon>Poaceae</taxon>
        <taxon>PACMAD clade</taxon>
        <taxon>Panicoideae</taxon>
        <taxon>Panicodae</taxon>
        <taxon>Paniceae</taxon>
        <taxon>Panicinae</taxon>
        <taxon>Panicum</taxon>
        <taxon>Panicum sect. Panicum</taxon>
    </lineage>
</organism>
<keyword evidence="3 6" id="KW-0808">Transferase</keyword>
<proteinExistence type="inferred from homology"/>
<feature type="transmembrane region" description="Helical" evidence="6">
    <location>
        <begin position="186"/>
        <end position="205"/>
    </location>
</feature>
<dbReference type="STRING" id="4540.A0A3L6RW53"/>
<comment type="subcellular location">
    <subcellularLocation>
        <location evidence="6">Golgi apparatus</location>
        <location evidence="6">Golgi stack membrane</location>
        <topology evidence="6">Single-pass type II membrane protein</topology>
    </subcellularLocation>
</comment>
<dbReference type="GO" id="GO:0042546">
    <property type="term" value="P:cell wall biogenesis"/>
    <property type="evidence" value="ECO:0007669"/>
    <property type="project" value="InterPro"/>
</dbReference>
<dbReference type="EC" id="2.4.1.-" evidence="6"/>
<protein>
    <recommendedName>
        <fullName evidence="6">Fucosyltransferase</fullName>
        <ecNumber evidence="6">2.4.1.-</ecNumber>
    </recommendedName>
</protein>
<keyword evidence="6" id="KW-1133">Transmembrane helix</keyword>
<keyword evidence="6" id="KW-0812">Transmembrane</keyword>
<evidence type="ECO:0000313" key="7">
    <source>
        <dbReference type="EMBL" id="RLN11194.1"/>
    </source>
</evidence>
<dbReference type="Proteomes" id="UP000275267">
    <property type="component" value="Unassembled WGS sequence"/>
</dbReference>
<dbReference type="InterPro" id="IPR004938">
    <property type="entry name" value="XG_FTase"/>
</dbReference>
<dbReference type="AlphaFoldDB" id="A0A3L6RW53"/>
<comment type="caution">
    <text evidence="7">The sequence shown here is derived from an EMBL/GenBank/DDBJ whole genome shotgun (WGS) entry which is preliminary data.</text>
</comment>
<keyword evidence="5 6" id="KW-0961">Cell wall biogenesis/degradation</keyword>
<dbReference type="Gene3D" id="3.40.50.11340">
    <property type="match status" value="1"/>
</dbReference>
<evidence type="ECO:0000256" key="1">
    <source>
        <dbReference type="ARBA" id="ARBA00010481"/>
    </source>
</evidence>
<keyword evidence="8" id="KW-1185">Reference proteome</keyword>
<dbReference type="PANTHER" id="PTHR31889">
    <property type="entry name" value="FUCOSYLTRANSFERASE 2-RELATED"/>
    <property type="match status" value="1"/>
</dbReference>
<evidence type="ECO:0000256" key="4">
    <source>
        <dbReference type="ARBA" id="ARBA00023180"/>
    </source>
</evidence>
<evidence type="ECO:0000256" key="6">
    <source>
        <dbReference type="RuleBase" id="RU367004"/>
    </source>
</evidence>
<dbReference type="EMBL" id="PQIB02000006">
    <property type="protein sequence ID" value="RLN11194.1"/>
    <property type="molecule type" value="Genomic_DNA"/>
</dbReference>
<dbReference type="GO" id="GO:0071555">
    <property type="term" value="P:cell wall organization"/>
    <property type="evidence" value="ECO:0007669"/>
    <property type="project" value="UniProtKB-UniRule"/>
</dbReference>
<evidence type="ECO:0000256" key="3">
    <source>
        <dbReference type="ARBA" id="ARBA00022679"/>
    </source>
</evidence>
<keyword evidence="4" id="KW-0325">Glycoprotein</keyword>
<evidence type="ECO:0000313" key="8">
    <source>
        <dbReference type="Proteomes" id="UP000275267"/>
    </source>
</evidence>
<evidence type="ECO:0000256" key="5">
    <source>
        <dbReference type="ARBA" id="ARBA00023316"/>
    </source>
</evidence>
<comment type="similarity">
    <text evidence="1 6">Belongs to the glycosyltransferase 37 family.</text>
</comment>